<dbReference type="Gramene" id="EME31790">
    <property type="protein sequence ID" value="EME31790"/>
    <property type="gene ID" value="Gasu_08700"/>
</dbReference>
<dbReference type="InterPro" id="IPR016024">
    <property type="entry name" value="ARM-type_fold"/>
</dbReference>
<keyword evidence="4" id="KW-1185">Reference proteome</keyword>
<dbReference type="Pfam" id="PF21581">
    <property type="entry name" value="SCD"/>
    <property type="match status" value="1"/>
</dbReference>
<feature type="compositionally biased region" description="Acidic residues" evidence="1">
    <location>
        <begin position="51"/>
        <end position="64"/>
    </location>
</feature>
<dbReference type="PROSITE" id="PS51425">
    <property type="entry name" value="SCD"/>
    <property type="match status" value="1"/>
</dbReference>
<evidence type="ECO:0000256" key="1">
    <source>
        <dbReference type="SAM" id="MobiDB-lite"/>
    </source>
</evidence>
<dbReference type="SUPFAM" id="SSF48371">
    <property type="entry name" value="ARM repeat"/>
    <property type="match status" value="1"/>
</dbReference>
<dbReference type="InterPro" id="IPR013721">
    <property type="entry name" value="STAG"/>
</dbReference>
<dbReference type="OrthoDB" id="5317at2759"/>
<dbReference type="InterPro" id="IPR020839">
    <property type="entry name" value="SCD"/>
</dbReference>
<feature type="compositionally biased region" description="Low complexity" evidence="1">
    <location>
        <begin position="36"/>
        <end position="48"/>
    </location>
</feature>
<dbReference type="AlphaFoldDB" id="M2X5M9"/>
<dbReference type="GO" id="GO:0000785">
    <property type="term" value="C:chromatin"/>
    <property type="evidence" value="ECO:0007669"/>
    <property type="project" value="TreeGrafter"/>
</dbReference>
<dbReference type="Pfam" id="PF08514">
    <property type="entry name" value="STAG"/>
    <property type="match status" value="1"/>
</dbReference>
<feature type="domain" description="SCD" evidence="2">
    <location>
        <begin position="317"/>
        <end position="402"/>
    </location>
</feature>
<evidence type="ECO:0000313" key="3">
    <source>
        <dbReference type="EMBL" id="EME31790.1"/>
    </source>
</evidence>
<dbReference type="RefSeq" id="XP_005708310.1">
    <property type="nucleotide sequence ID" value="XM_005708253.1"/>
</dbReference>
<organism evidence="3 4">
    <name type="scientific">Galdieria sulphuraria</name>
    <name type="common">Red alga</name>
    <dbReference type="NCBI Taxonomy" id="130081"/>
    <lineage>
        <taxon>Eukaryota</taxon>
        <taxon>Rhodophyta</taxon>
        <taxon>Bangiophyceae</taxon>
        <taxon>Galdieriales</taxon>
        <taxon>Galdieriaceae</taxon>
        <taxon>Galdieria</taxon>
    </lineage>
</organism>
<reference evidence="4" key="1">
    <citation type="journal article" date="2013" name="Science">
        <title>Gene transfer from bacteria and archaea facilitated evolution of an extremophilic eukaryote.</title>
        <authorList>
            <person name="Schonknecht G."/>
            <person name="Chen W.H."/>
            <person name="Ternes C.M."/>
            <person name="Barbier G.G."/>
            <person name="Shrestha R.P."/>
            <person name="Stanke M."/>
            <person name="Brautigam A."/>
            <person name="Baker B.J."/>
            <person name="Banfield J.F."/>
            <person name="Garavito R.M."/>
            <person name="Carr K."/>
            <person name="Wilkerson C."/>
            <person name="Rensing S.A."/>
            <person name="Gagneul D."/>
            <person name="Dickenson N.E."/>
            <person name="Oesterhelt C."/>
            <person name="Lercher M.J."/>
            <person name="Weber A.P."/>
        </authorList>
    </citation>
    <scope>NUCLEOTIDE SEQUENCE [LARGE SCALE GENOMIC DNA]</scope>
    <source>
        <strain evidence="4">074W</strain>
    </source>
</reference>
<gene>
    <name evidence="3" type="ORF">Gasu_08700</name>
</gene>
<dbReference type="PANTHER" id="PTHR11199">
    <property type="entry name" value="STROMAL ANTIGEN"/>
    <property type="match status" value="1"/>
</dbReference>
<dbReference type="GO" id="GO:0008278">
    <property type="term" value="C:cohesin complex"/>
    <property type="evidence" value="ECO:0007669"/>
    <property type="project" value="TreeGrafter"/>
</dbReference>
<dbReference type="KEGG" id="gsl:Gasu_08700"/>
<sequence length="1096" mass="126108">MVVLRGRNVETPLDQKRSENASYLVKETIEEDFEEASSQGDSSSSVHESQSEDSENNEAQENETSDVNGYSPPSSKKRKIGNISESNSSNDIVTLENFENRSSNLFVKLQRGIDGVNALLRTLFEEISLGKETDILKDLYSLIYRTAFFPNASNWPEALQKKLSEFLANWDMSDASLEKMLMTFDENILSARLCLTLKDKASKRFRSRYEAFWKNLAKIAPRSLIHNQSFFNCLVDQLSLFTSSNFRNLRFVAALSCFSLSNGFISSEESAKSEHSLFKTHEAKSSSKQRTSVSSSEKATNLTSIAEYLDKIFNKVFVLRYRDVAPEIRALSISYLGEWILNLPRSFLDDRFLKYVGWMLNDKASEVRMSSVHVVANLLRIQENWPRMQLFLRRFRSRICEMTQDKDIQVAQHAVQVMELMMQVGSLTDEEKNILFKIVATETRKPVQEAAQSITNQIVKDLTSHDVSNIDSATRNESSETLIRLARLFSDEKLRNTFLSNCIESLCKEISVLQDWEAYFTILRSEQNDFYSYEEKSIVTKILLELAQNLSSKMASVSSSFHNKSKRIRRQQTNETSKFQQLCRSILNNIISCLTYNQADPVLLTFVVPLIRQVDEDTYRLYCIPESIRDIATKLKELIERHSSSFLLLSECLLSLRHLTQFSDYSFKKEAEEVFSQLSNEIVSSLRDLASAFDTYSHQRHESTRKISTIAISSTLLKALAFITYGSEIQEGGLEIVLEMCQNAETLISFLESESCVLSFLRLAHFCSIQSWHRSGKESCSINESDCYHFEKNMAQLFKLQDCVCQDMLFIDQSCNKLLLYINVISCLQLFFFVKSRTSKDNSSNDRLWGSVLTSLSEKCSIFFIENVRDFTGSNASKPLVQKTIFEGSEDIGMFHFFRCYAQVSEFEDFPSPFRCLSFSLLAITDPNIQSIGKRWLKRANHEDIARGLLEYLRHFPSEVKQLKTISSELSHRFIRIDQLQELASFISFFLSLSLNIDENYKVAVDSVKNATDHILIPLARKLSVKYAERCYEEILTKFPQLQTAQEDRYSFVLLLDTIREISTRRNDERRTSVQRSDIHSMGDEKNLSMEKRESI</sequence>
<dbReference type="GO" id="GO:0003682">
    <property type="term" value="F:chromatin binding"/>
    <property type="evidence" value="ECO:0007669"/>
    <property type="project" value="TreeGrafter"/>
</dbReference>
<dbReference type="EMBL" id="KB454489">
    <property type="protein sequence ID" value="EME31790.1"/>
    <property type="molecule type" value="Genomic_DNA"/>
</dbReference>
<dbReference type="InterPro" id="IPR039662">
    <property type="entry name" value="Cohesin_Scc3/SA"/>
</dbReference>
<dbReference type="GO" id="GO:0007062">
    <property type="term" value="P:sister chromatid cohesion"/>
    <property type="evidence" value="ECO:0007669"/>
    <property type="project" value="UniProtKB-ARBA"/>
</dbReference>
<proteinExistence type="predicted"/>
<evidence type="ECO:0000259" key="2">
    <source>
        <dbReference type="PROSITE" id="PS51425"/>
    </source>
</evidence>
<dbReference type="Proteomes" id="UP000030680">
    <property type="component" value="Unassembled WGS sequence"/>
</dbReference>
<dbReference type="PANTHER" id="PTHR11199:SF0">
    <property type="entry name" value="LD34181P-RELATED"/>
    <property type="match status" value="1"/>
</dbReference>
<feature type="compositionally biased region" description="Polar residues" evidence="1">
    <location>
        <begin position="65"/>
        <end position="74"/>
    </location>
</feature>
<dbReference type="GO" id="GO:0005634">
    <property type="term" value="C:nucleus"/>
    <property type="evidence" value="ECO:0007669"/>
    <property type="project" value="TreeGrafter"/>
</dbReference>
<dbReference type="eggNOG" id="KOG2011">
    <property type="taxonomic scope" value="Eukaryota"/>
</dbReference>
<feature type="region of interest" description="Disordered" evidence="1">
    <location>
        <begin position="1070"/>
        <end position="1096"/>
    </location>
</feature>
<evidence type="ECO:0000313" key="4">
    <source>
        <dbReference type="Proteomes" id="UP000030680"/>
    </source>
</evidence>
<dbReference type="Gene3D" id="1.25.10.10">
    <property type="entry name" value="Leucine-rich Repeat Variant"/>
    <property type="match status" value="1"/>
</dbReference>
<dbReference type="InterPro" id="IPR011989">
    <property type="entry name" value="ARM-like"/>
</dbReference>
<name>M2X5M9_GALSU</name>
<dbReference type="GeneID" id="17090413"/>
<accession>M2X5M9</accession>
<protein>
    <submittedName>
        <fullName evidence="3">Cohesin complex subunit SA-1/2</fullName>
    </submittedName>
</protein>
<dbReference type="STRING" id="130081.M2X5M9"/>
<feature type="region of interest" description="Disordered" evidence="1">
    <location>
        <begin position="1"/>
        <end position="83"/>
    </location>
</feature>